<keyword evidence="3" id="KW-1185">Reference proteome</keyword>
<protein>
    <submittedName>
        <fullName evidence="2">Uncharacterized protein</fullName>
    </submittedName>
</protein>
<accession>A0AAD9B0A0</accession>
<organism evidence="2 3">
    <name type="scientific">Colletotrichum chrysophilum</name>
    <dbReference type="NCBI Taxonomy" id="1836956"/>
    <lineage>
        <taxon>Eukaryota</taxon>
        <taxon>Fungi</taxon>
        <taxon>Dikarya</taxon>
        <taxon>Ascomycota</taxon>
        <taxon>Pezizomycotina</taxon>
        <taxon>Sordariomycetes</taxon>
        <taxon>Hypocreomycetidae</taxon>
        <taxon>Glomerellales</taxon>
        <taxon>Glomerellaceae</taxon>
        <taxon>Colletotrichum</taxon>
        <taxon>Colletotrichum gloeosporioides species complex</taxon>
    </lineage>
</organism>
<evidence type="ECO:0000313" key="2">
    <source>
        <dbReference type="EMBL" id="KAK1856852.1"/>
    </source>
</evidence>
<proteinExistence type="predicted"/>
<name>A0AAD9B0A0_9PEZI</name>
<reference evidence="2" key="1">
    <citation type="submission" date="2023-01" db="EMBL/GenBank/DDBJ databases">
        <title>Colletotrichum chrysophilum M932 genome sequence.</title>
        <authorList>
            <person name="Baroncelli R."/>
        </authorList>
    </citation>
    <scope>NUCLEOTIDE SEQUENCE</scope>
    <source>
        <strain evidence="2">M932</strain>
    </source>
</reference>
<dbReference type="Proteomes" id="UP001243330">
    <property type="component" value="Unassembled WGS sequence"/>
</dbReference>
<gene>
    <name evidence="2" type="ORF">CCHR01_00414</name>
</gene>
<evidence type="ECO:0000256" key="1">
    <source>
        <dbReference type="SAM" id="MobiDB-lite"/>
    </source>
</evidence>
<sequence>MKLDQLQLSQTLLHIAIPNPGQLAYATPALRPSGAPPPASPPSLSKFTQRPFQDGGCLCRTATFRSPLLLSPPIIRISPAFHVHGSSLRRTNLIRRDAQAPGDIAYRQAAGRDHGRDVGKIFHAPHLTSQRACPNEALILLHPQAAQTRANTW</sequence>
<comment type="caution">
    <text evidence="2">The sequence shown here is derived from an EMBL/GenBank/DDBJ whole genome shotgun (WGS) entry which is preliminary data.</text>
</comment>
<feature type="region of interest" description="Disordered" evidence="1">
    <location>
        <begin position="27"/>
        <end position="46"/>
    </location>
</feature>
<evidence type="ECO:0000313" key="3">
    <source>
        <dbReference type="Proteomes" id="UP001243330"/>
    </source>
</evidence>
<dbReference type="AlphaFoldDB" id="A0AAD9B0A0"/>
<dbReference type="EMBL" id="JAQOWY010000004">
    <property type="protein sequence ID" value="KAK1856852.1"/>
    <property type="molecule type" value="Genomic_DNA"/>
</dbReference>